<keyword evidence="2" id="KW-1185">Reference proteome</keyword>
<dbReference type="Proteomes" id="UP001056120">
    <property type="component" value="Linkage Group LG06"/>
</dbReference>
<reference evidence="2" key="1">
    <citation type="journal article" date="2022" name="Mol. Ecol. Resour.">
        <title>The genomes of chicory, endive, great burdock and yacon provide insights into Asteraceae palaeo-polyploidization history and plant inulin production.</title>
        <authorList>
            <person name="Fan W."/>
            <person name="Wang S."/>
            <person name="Wang H."/>
            <person name="Wang A."/>
            <person name="Jiang F."/>
            <person name="Liu H."/>
            <person name="Zhao H."/>
            <person name="Xu D."/>
            <person name="Zhang Y."/>
        </authorList>
    </citation>
    <scope>NUCLEOTIDE SEQUENCE [LARGE SCALE GENOMIC DNA]</scope>
    <source>
        <strain evidence="2">cv. Yunnan</strain>
    </source>
</reference>
<name>A0ACB9IYY5_9ASTR</name>
<accession>A0ACB9IYY5</accession>
<proteinExistence type="predicted"/>
<organism evidence="1 2">
    <name type="scientific">Smallanthus sonchifolius</name>
    <dbReference type="NCBI Taxonomy" id="185202"/>
    <lineage>
        <taxon>Eukaryota</taxon>
        <taxon>Viridiplantae</taxon>
        <taxon>Streptophyta</taxon>
        <taxon>Embryophyta</taxon>
        <taxon>Tracheophyta</taxon>
        <taxon>Spermatophyta</taxon>
        <taxon>Magnoliopsida</taxon>
        <taxon>eudicotyledons</taxon>
        <taxon>Gunneridae</taxon>
        <taxon>Pentapetalae</taxon>
        <taxon>asterids</taxon>
        <taxon>campanulids</taxon>
        <taxon>Asterales</taxon>
        <taxon>Asteraceae</taxon>
        <taxon>Asteroideae</taxon>
        <taxon>Heliantheae alliance</taxon>
        <taxon>Millerieae</taxon>
        <taxon>Smallanthus</taxon>
    </lineage>
</organism>
<evidence type="ECO:0000313" key="1">
    <source>
        <dbReference type="EMBL" id="KAI3812726.1"/>
    </source>
</evidence>
<evidence type="ECO:0000313" key="2">
    <source>
        <dbReference type="Proteomes" id="UP001056120"/>
    </source>
</evidence>
<gene>
    <name evidence="1" type="ORF">L1987_17438</name>
</gene>
<sequence>MKMLHLNEKTTIEEPRFKVLHQVRRQDIGSNGGRFKKRRINVIRDFSPGCGPNAGNNLDDFVLVESEDDLDEDASSEGEENN</sequence>
<dbReference type="EMBL" id="CM042023">
    <property type="protein sequence ID" value="KAI3812726.1"/>
    <property type="molecule type" value="Genomic_DNA"/>
</dbReference>
<comment type="caution">
    <text evidence="1">The sequence shown here is derived from an EMBL/GenBank/DDBJ whole genome shotgun (WGS) entry which is preliminary data.</text>
</comment>
<reference evidence="1 2" key="2">
    <citation type="journal article" date="2022" name="Mol. Ecol. Resour.">
        <title>The genomes of chicory, endive, great burdock and yacon provide insights into Asteraceae paleo-polyploidization history and plant inulin production.</title>
        <authorList>
            <person name="Fan W."/>
            <person name="Wang S."/>
            <person name="Wang H."/>
            <person name="Wang A."/>
            <person name="Jiang F."/>
            <person name="Liu H."/>
            <person name="Zhao H."/>
            <person name="Xu D."/>
            <person name="Zhang Y."/>
        </authorList>
    </citation>
    <scope>NUCLEOTIDE SEQUENCE [LARGE SCALE GENOMIC DNA]</scope>
    <source>
        <strain evidence="2">cv. Yunnan</strain>
        <tissue evidence="1">Leaves</tissue>
    </source>
</reference>
<protein>
    <submittedName>
        <fullName evidence="1">Uncharacterized protein</fullName>
    </submittedName>
</protein>